<evidence type="ECO:0000313" key="2">
    <source>
        <dbReference type="EMBL" id="KAF1727292.1"/>
    </source>
</evidence>
<keyword evidence="1" id="KW-0732">Signal</keyword>
<dbReference type="Proteomes" id="UP000781710">
    <property type="component" value="Unassembled WGS sequence"/>
</dbReference>
<reference evidence="2 3" key="1">
    <citation type="submission" date="2017-10" db="EMBL/GenBank/DDBJ databases">
        <title>Whole genome sequencing of members of genus Pseudoxanthomonas.</title>
        <authorList>
            <person name="Kumar S."/>
            <person name="Bansal K."/>
            <person name="Kaur A."/>
            <person name="Patil P."/>
            <person name="Sharma S."/>
            <person name="Patil P.B."/>
        </authorList>
    </citation>
    <scope>NUCLEOTIDE SEQUENCE [LARGE SCALE GENOMIC DNA]</scope>
    <source>
        <strain evidence="2 3">DSM 17109</strain>
    </source>
</reference>
<keyword evidence="3" id="KW-1185">Reference proteome</keyword>
<dbReference type="EMBL" id="PDWW01000001">
    <property type="protein sequence ID" value="KAF1727292.1"/>
    <property type="molecule type" value="Genomic_DNA"/>
</dbReference>
<sequence length="173" mass="18684">MQDHMMRKRWIGMALAMSFGSTAAAAETPVETEARNAAAGFAITTSLTLLEALGKQCGTYEGEAGSQARVALQSWQQRNHRYLEPSLQRVLMLTDAVAATAGEAEGKAFANARKAEFTDAAREALLVMFPGGEVTNEACARIVASAEEGAYDYRRHAEFFPTLQSMERSGTGK</sequence>
<gene>
    <name evidence="2" type="ORF">CSC78_00250</name>
</gene>
<name>A0ABQ6ZLS4_9GAMM</name>
<accession>A0ABQ6ZLS4</accession>
<evidence type="ECO:0000313" key="3">
    <source>
        <dbReference type="Proteomes" id="UP000781710"/>
    </source>
</evidence>
<comment type="caution">
    <text evidence="2">The sequence shown here is derived from an EMBL/GenBank/DDBJ whole genome shotgun (WGS) entry which is preliminary data.</text>
</comment>
<protein>
    <submittedName>
        <fullName evidence="2">Uncharacterized protein</fullName>
    </submittedName>
</protein>
<feature type="signal peptide" evidence="1">
    <location>
        <begin position="1"/>
        <end position="25"/>
    </location>
</feature>
<proteinExistence type="predicted"/>
<organism evidence="2 3">
    <name type="scientific">Pseudoxanthomonas japonensis</name>
    <dbReference type="NCBI Taxonomy" id="69284"/>
    <lineage>
        <taxon>Bacteria</taxon>
        <taxon>Pseudomonadati</taxon>
        <taxon>Pseudomonadota</taxon>
        <taxon>Gammaproteobacteria</taxon>
        <taxon>Lysobacterales</taxon>
        <taxon>Lysobacteraceae</taxon>
        <taxon>Pseudoxanthomonas</taxon>
    </lineage>
</organism>
<feature type="chain" id="PRO_5045749963" evidence="1">
    <location>
        <begin position="26"/>
        <end position="173"/>
    </location>
</feature>
<evidence type="ECO:0000256" key="1">
    <source>
        <dbReference type="SAM" id="SignalP"/>
    </source>
</evidence>